<keyword evidence="3" id="KW-0411">Iron-sulfur</keyword>
<dbReference type="RefSeq" id="WP_012173703.1">
    <property type="nucleotide sequence ID" value="NC_009943.1"/>
</dbReference>
<evidence type="ECO:0000256" key="2">
    <source>
        <dbReference type="ARBA" id="ARBA00023004"/>
    </source>
</evidence>
<dbReference type="EMBL" id="CP000859">
    <property type="protein sequence ID" value="ABW66084.1"/>
    <property type="molecule type" value="Genomic_DNA"/>
</dbReference>
<dbReference type="KEGG" id="dol:Dole_0274"/>
<reference evidence="4 5" key="1">
    <citation type="submission" date="2007-10" db="EMBL/GenBank/DDBJ databases">
        <title>Complete sequence of Desulfococcus oleovorans Hxd3.</title>
        <authorList>
            <consortium name="US DOE Joint Genome Institute"/>
            <person name="Copeland A."/>
            <person name="Lucas S."/>
            <person name="Lapidus A."/>
            <person name="Barry K."/>
            <person name="Glavina del Rio T."/>
            <person name="Dalin E."/>
            <person name="Tice H."/>
            <person name="Pitluck S."/>
            <person name="Kiss H."/>
            <person name="Brettin T."/>
            <person name="Bruce D."/>
            <person name="Detter J.C."/>
            <person name="Han C."/>
            <person name="Schmutz J."/>
            <person name="Larimer F."/>
            <person name="Land M."/>
            <person name="Hauser L."/>
            <person name="Kyrpides N."/>
            <person name="Kim E."/>
            <person name="Wawrik B."/>
            <person name="Richardson P."/>
        </authorList>
    </citation>
    <scope>NUCLEOTIDE SEQUENCE [LARGE SCALE GENOMIC DNA]</scope>
    <source>
        <strain evidence="5">DSM 6200 / JCM 39069 / Hxd3</strain>
    </source>
</reference>
<keyword evidence="1" id="KW-0479">Metal-binding</keyword>
<dbReference type="PANTHER" id="PTHR43432">
    <property type="entry name" value="SLR0285 PROTEIN"/>
    <property type="match status" value="1"/>
</dbReference>
<organism evidence="4 5">
    <name type="scientific">Desulfosudis oleivorans (strain DSM 6200 / JCM 39069 / Hxd3)</name>
    <name type="common">Desulfococcus oleovorans</name>
    <dbReference type="NCBI Taxonomy" id="96561"/>
    <lineage>
        <taxon>Bacteria</taxon>
        <taxon>Pseudomonadati</taxon>
        <taxon>Thermodesulfobacteriota</taxon>
        <taxon>Desulfobacteria</taxon>
        <taxon>Desulfobacterales</taxon>
        <taxon>Desulfosudaceae</taxon>
        <taxon>Desulfosudis</taxon>
    </lineage>
</organism>
<dbReference type="HOGENOM" id="CLU_406392_0_0_7"/>
<evidence type="ECO:0000256" key="1">
    <source>
        <dbReference type="ARBA" id="ARBA00022723"/>
    </source>
</evidence>
<dbReference type="STRING" id="96561.Dole_0274"/>
<evidence type="ECO:0000313" key="4">
    <source>
        <dbReference type="EMBL" id="ABW66084.1"/>
    </source>
</evidence>
<dbReference type="GO" id="GO:0051536">
    <property type="term" value="F:iron-sulfur cluster binding"/>
    <property type="evidence" value="ECO:0007669"/>
    <property type="project" value="UniProtKB-KW"/>
</dbReference>
<accession>A8ZS66</accession>
<evidence type="ECO:0000256" key="3">
    <source>
        <dbReference type="ARBA" id="ARBA00023014"/>
    </source>
</evidence>
<proteinExistence type="predicted"/>
<sequence>MAYKTRREEPSAIMASPESSVKPDHIKIIKGSTDILLIAPHACIRDGKPKDDENTGPITEMVAHQIGCSAIINTHFHKPDSKKYPRGMGKGNLDLNVIADAEMVPGYLDAIRAVVEAPGKTTVIWIHGADNANAIEVASEATYDFPGDEIHAFIGYGQGGSRPKSGCKNLFTAKPETVERFRDALISNRMNAVLTDKDAVNYRGRRTKGMNQWFLNQEYTLDQVESIQLEIRKAGFRDLHHNIEKTAGILIEALSQEALVPVIPEETVADEHLVDIAFNHLRGIFAKHIHEAMLQAGRYLVRTFYGTYEKARKKEKIRKQSFAKLEERLNNGTGDVPKKTWIYDAVKVAVDDHFFRKESKAFFLTYGKLGHSQKVLLTQVKDTNQKKELVEKAVETPQTVKQFRESIQAIKKKKRKSKRKGGHSDWTKPENNVSFCSGCENDCIYCYGRYFAANRNQIAPNHWSKMKIREHHVTKKRTLHAGLIGFPSTHDILPSNLDATLLVLGKLLRAGNKVLIMSKPRLDCIKRLCSACEFFKDTILFRFTIGAMDDDILGFWEPNAPTYEERKECLAYARNQGFQTSVSMEPMLDTENLDALIKALRPLVSDKIWLGTMEYLGWIGTRIKADSKGELERLEQGQTPDKLVSIFNRYEDDPMIEWKTVALKIIEAHKQQERKP</sequence>
<dbReference type="OrthoDB" id="5411373at2"/>
<protein>
    <submittedName>
        <fullName evidence="4">Radical SAM domain protein</fullName>
    </submittedName>
</protein>
<gene>
    <name evidence="4" type="ordered locus">Dole_0274</name>
</gene>
<dbReference type="eggNOG" id="COG1533">
    <property type="taxonomic scope" value="Bacteria"/>
</dbReference>
<dbReference type="PANTHER" id="PTHR43432:SF3">
    <property type="entry name" value="SLR0285 PROTEIN"/>
    <property type="match status" value="1"/>
</dbReference>
<name>A8ZS66_DESOH</name>
<dbReference type="InterPro" id="IPR040086">
    <property type="entry name" value="MJ0683-like"/>
</dbReference>
<keyword evidence="2" id="KW-0408">Iron</keyword>
<dbReference type="AlphaFoldDB" id="A8ZS66"/>
<evidence type="ECO:0000313" key="5">
    <source>
        <dbReference type="Proteomes" id="UP000008561"/>
    </source>
</evidence>
<dbReference type="GO" id="GO:0046872">
    <property type="term" value="F:metal ion binding"/>
    <property type="evidence" value="ECO:0007669"/>
    <property type="project" value="UniProtKB-KW"/>
</dbReference>
<keyword evidence="5" id="KW-1185">Reference proteome</keyword>
<dbReference type="Proteomes" id="UP000008561">
    <property type="component" value="Chromosome"/>
</dbReference>